<protein>
    <submittedName>
        <fullName evidence="1">Uncharacterized protein</fullName>
    </submittedName>
</protein>
<sequence>MSPMVFSHTHVYRSCCYVIVSHGCVWHGSLLLHPCVRIPRPCIVVHGLSARACLMPVSKKQNQALPLARPCFSIPMPVFSYQVHPRPCRTAVGIYRIPCFGEIMSCFHTAILHGRVSSPAWPRDLRHLTTLYLQFEVDLERYQARFGVISVYRVFSIYEFAIHLAPLFAAFIPHGCLCSLHDSSALSLLSWFEEVPARTIGY</sequence>
<gene>
    <name evidence="1" type="ORF">GOBAR_AA33277</name>
</gene>
<evidence type="ECO:0000313" key="2">
    <source>
        <dbReference type="Proteomes" id="UP000239757"/>
    </source>
</evidence>
<evidence type="ECO:0000313" key="1">
    <source>
        <dbReference type="EMBL" id="PPR87413.1"/>
    </source>
</evidence>
<proteinExistence type="predicted"/>
<organism evidence="1 2">
    <name type="scientific">Gossypium barbadense</name>
    <name type="common">Sea Island cotton</name>
    <name type="synonym">Hibiscus barbadensis</name>
    <dbReference type="NCBI Taxonomy" id="3634"/>
    <lineage>
        <taxon>Eukaryota</taxon>
        <taxon>Viridiplantae</taxon>
        <taxon>Streptophyta</taxon>
        <taxon>Embryophyta</taxon>
        <taxon>Tracheophyta</taxon>
        <taxon>Spermatophyta</taxon>
        <taxon>Magnoliopsida</taxon>
        <taxon>eudicotyledons</taxon>
        <taxon>Gunneridae</taxon>
        <taxon>Pentapetalae</taxon>
        <taxon>rosids</taxon>
        <taxon>malvids</taxon>
        <taxon>Malvales</taxon>
        <taxon>Malvaceae</taxon>
        <taxon>Malvoideae</taxon>
        <taxon>Gossypium</taxon>
    </lineage>
</organism>
<dbReference type="EMBL" id="KZ668590">
    <property type="protein sequence ID" value="PPR87413.1"/>
    <property type="molecule type" value="Genomic_DNA"/>
</dbReference>
<accession>A0A2P5W8J4</accession>
<dbReference type="Proteomes" id="UP000239757">
    <property type="component" value="Unassembled WGS sequence"/>
</dbReference>
<reference evidence="1 2" key="1">
    <citation type="submission" date="2015-01" db="EMBL/GenBank/DDBJ databases">
        <title>Genome of allotetraploid Gossypium barbadense reveals genomic plasticity and fiber elongation in cotton evolution.</title>
        <authorList>
            <person name="Chen X."/>
            <person name="Liu X."/>
            <person name="Zhao B."/>
            <person name="Zheng H."/>
            <person name="Hu Y."/>
            <person name="Lu G."/>
            <person name="Yang C."/>
            <person name="Chen J."/>
            <person name="Shan C."/>
            <person name="Zhang L."/>
            <person name="Zhou Y."/>
            <person name="Wang L."/>
            <person name="Guo W."/>
            <person name="Bai Y."/>
            <person name="Ruan J."/>
            <person name="Shangguan X."/>
            <person name="Mao Y."/>
            <person name="Jiang J."/>
            <person name="Zhu Y."/>
            <person name="Lei J."/>
            <person name="Kang H."/>
            <person name="Chen S."/>
            <person name="He X."/>
            <person name="Wang R."/>
            <person name="Wang Y."/>
            <person name="Chen J."/>
            <person name="Wang L."/>
            <person name="Yu S."/>
            <person name="Wang B."/>
            <person name="Wei J."/>
            <person name="Song S."/>
            <person name="Lu X."/>
            <person name="Gao Z."/>
            <person name="Gu W."/>
            <person name="Deng X."/>
            <person name="Ma D."/>
            <person name="Wang S."/>
            <person name="Liang W."/>
            <person name="Fang L."/>
            <person name="Cai C."/>
            <person name="Zhu X."/>
            <person name="Zhou B."/>
            <person name="Zhang Y."/>
            <person name="Chen Z."/>
            <person name="Xu S."/>
            <person name="Zhu R."/>
            <person name="Wang S."/>
            <person name="Zhang T."/>
            <person name="Zhao G."/>
        </authorList>
    </citation>
    <scope>NUCLEOTIDE SEQUENCE [LARGE SCALE GENOMIC DNA]</scope>
    <source>
        <strain evidence="2">cv. Xinhai21</strain>
        <tissue evidence="1">Leaf</tissue>
    </source>
</reference>
<name>A0A2P5W8J4_GOSBA</name>
<dbReference type="AlphaFoldDB" id="A0A2P5W8J4"/>